<keyword evidence="7 10" id="KW-1133">Transmembrane helix</keyword>
<dbReference type="OrthoDB" id="9805133at2"/>
<sequence length="340" mass="35486">MEPLTADAITHLVSQAGAGVTDALAQTLIHLGDSLGHALGHAFGAGPEAQVQPPAPRAQPALPVDRELLPQAATVPQRPVGTGLPSSGTAGPVAAAAAGAGVGAAAAAAPAAPAPAHLSVTGLFMQADIIVKMVMMALMGASVWCWAIIIEKLIRIRDLNRKAEKFEEKFWSGSSLEDLFDRIGQRPRDPMSAVFVAAMREWRLAAQRRGGPAGPRPLLAQRIERVMGITMSRELDMVERRLGFLASTGSVAPFVGLFGTVWGIMNSFAAIGQSQDTSLATVAPGIAEALFATALGLVAAIPAVIAYNKLSSDIDRYAGRLEAFSGEFGAILGRQLDERD</sequence>
<dbReference type="InterPro" id="IPR014163">
    <property type="entry name" value="Tol-Pal_TolQ"/>
</dbReference>
<dbReference type="STRING" id="1150469.RSPPHO_01772"/>
<dbReference type="PANTHER" id="PTHR30625">
    <property type="entry name" value="PROTEIN TOLQ"/>
    <property type="match status" value="1"/>
</dbReference>
<dbReference type="HOGENOM" id="CLU_053325_2_2_5"/>
<comment type="similarity">
    <text evidence="2 10">Belongs to the ExbB/TolQ family.</text>
</comment>
<evidence type="ECO:0000256" key="5">
    <source>
        <dbReference type="ARBA" id="ARBA00022618"/>
    </source>
</evidence>
<evidence type="ECO:0000256" key="1">
    <source>
        <dbReference type="ARBA" id="ARBA00004651"/>
    </source>
</evidence>
<feature type="transmembrane region" description="Helical" evidence="10">
    <location>
        <begin position="242"/>
        <end position="265"/>
    </location>
</feature>
<evidence type="ECO:0000256" key="6">
    <source>
        <dbReference type="ARBA" id="ARBA00022692"/>
    </source>
</evidence>
<dbReference type="GO" id="GO:0051301">
    <property type="term" value="P:cell division"/>
    <property type="evidence" value="ECO:0007669"/>
    <property type="project" value="UniProtKB-UniRule"/>
</dbReference>
<comment type="subcellular location">
    <subcellularLocation>
        <location evidence="10">Cell inner membrane</location>
        <topology evidence="10">Multi-pass membrane protein</topology>
    </subcellularLocation>
    <subcellularLocation>
        <location evidence="1">Cell membrane</location>
        <topology evidence="1">Multi-pass membrane protein</topology>
    </subcellularLocation>
</comment>
<evidence type="ECO:0000256" key="3">
    <source>
        <dbReference type="ARBA" id="ARBA00022475"/>
    </source>
</evidence>
<keyword evidence="6 10" id="KW-0812">Transmembrane</keyword>
<comment type="function">
    <text evidence="10">Part of the Tol-Pal system, which plays a role in outer membrane invagination during cell division and is important for maintaining outer membrane integrity.</text>
</comment>
<dbReference type="GO" id="GO:0017038">
    <property type="term" value="P:protein import"/>
    <property type="evidence" value="ECO:0007669"/>
    <property type="project" value="TreeGrafter"/>
</dbReference>
<dbReference type="GO" id="GO:0005886">
    <property type="term" value="C:plasma membrane"/>
    <property type="evidence" value="ECO:0007669"/>
    <property type="project" value="UniProtKB-SubCell"/>
</dbReference>
<keyword evidence="5 10" id="KW-0132">Cell division</keyword>
<keyword evidence="4 10" id="KW-0997">Cell inner membrane</keyword>
<dbReference type="Proteomes" id="UP000033220">
    <property type="component" value="Chromosome DSM 122"/>
</dbReference>
<evidence type="ECO:0000313" key="12">
    <source>
        <dbReference type="EMBL" id="CCG08398.1"/>
    </source>
</evidence>
<keyword evidence="3 10" id="KW-1003">Cell membrane</keyword>
<organism evidence="12 13">
    <name type="scientific">Pararhodospirillum photometricum DSM 122</name>
    <dbReference type="NCBI Taxonomy" id="1150469"/>
    <lineage>
        <taxon>Bacteria</taxon>
        <taxon>Pseudomonadati</taxon>
        <taxon>Pseudomonadota</taxon>
        <taxon>Alphaproteobacteria</taxon>
        <taxon>Rhodospirillales</taxon>
        <taxon>Rhodospirillaceae</taxon>
        <taxon>Pararhodospirillum</taxon>
    </lineage>
</organism>
<evidence type="ECO:0000256" key="2">
    <source>
        <dbReference type="ARBA" id="ARBA00010442"/>
    </source>
</evidence>
<dbReference type="KEGG" id="rpm:RSPPHO_01772"/>
<dbReference type="NCBIfam" id="TIGR02796">
    <property type="entry name" value="tolQ"/>
    <property type="match status" value="1"/>
</dbReference>
<dbReference type="PANTHER" id="PTHR30625:SF3">
    <property type="entry name" value="TOL-PAL SYSTEM PROTEIN TOLQ"/>
    <property type="match status" value="1"/>
</dbReference>
<evidence type="ECO:0000256" key="8">
    <source>
        <dbReference type="ARBA" id="ARBA00023136"/>
    </source>
</evidence>
<evidence type="ECO:0000256" key="7">
    <source>
        <dbReference type="ARBA" id="ARBA00022989"/>
    </source>
</evidence>
<evidence type="ECO:0000256" key="10">
    <source>
        <dbReference type="HAMAP-Rule" id="MF_02202"/>
    </source>
</evidence>
<dbReference type="RefSeq" id="WP_014415034.1">
    <property type="nucleotide sequence ID" value="NC_017059.1"/>
</dbReference>
<feature type="domain" description="MotA/TolQ/ExbB proton channel" evidence="11">
    <location>
        <begin position="220"/>
        <end position="322"/>
    </location>
</feature>
<evidence type="ECO:0000256" key="4">
    <source>
        <dbReference type="ARBA" id="ARBA00022519"/>
    </source>
</evidence>
<dbReference type="PATRIC" id="fig|1150469.3.peg.2002"/>
<protein>
    <recommendedName>
        <fullName evidence="10">Tol-Pal system protein TolQ</fullName>
    </recommendedName>
</protein>
<proteinExistence type="inferred from homology"/>
<dbReference type="AlphaFoldDB" id="H6SK83"/>
<evidence type="ECO:0000313" key="13">
    <source>
        <dbReference type="Proteomes" id="UP000033220"/>
    </source>
</evidence>
<feature type="transmembrane region" description="Helical" evidence="10">
    <location>
        <begin position="285"/>
        <end position="307"/>
    </location>
</feature>
<keyword evidence="13" id="KW-1185">Reference proteome</keyword>
<evidence type="ECO:0000259" key="11">
    <source>
        <dbReference type="Pfam" id="PF01618"/>
    </source>
</evidence>
<comment type="subunit">
    <text evidence="10">The Tol-Pal system is composed of five core proteins: the inner membrane proteins TolA, TolQ and TolR, the periplasmic protein TolB and the outer membrane protein Pal. They form a network linking the inner and outer membranes and the peptidoglycan layer.</text>
</comment>
<dbReference type="EMBL" id="HE663493">
    <property type="protein sequence ID" value="CCG08398.1"/>
    <property type="molecule type" value="Genomic_DNA"/>
</dbReference>
<dbReference type="InterPro" id="IPR002898">
    <property type="entry name" value="MotA_ExbB_proton_chnl"/>
</dbReference>
<evidence type="ECO:0000256" key="9">
    <source>
        <dbReference type="ARBA" id="ARBA00023306"/>
    </source>
</evidence>
<keyword evidence="9 10" id="KW-0131">Cell cycle</keyword>
<dbReference type="GO" id="GO:0043213">
    <property type="term" value="P:bacteriocin transport"/>
    <property type="evidence" value="ECO:0007669"/>
    <property type="project" value="InterPro"/>
</dbReference>
<accession>H6SK83</accession>
<gene>
    <name evidence="10" type="primary">tolQ</name>
    <name evidence="12" type="ORF">RSPPHO_01772</name>
</gene>
<keyword evidence="8 10" id="KW-0472">Membrane</keyword>
<reference evidence="12 13" key="1">
    <citation type="submission" date="2012-02" db="EMBL/GenBank/DDBJ databases">
        <title>Shotgun genome sequence of Phaeospirillum photometricum DSM 122.</title>
        <authorList>
            <person name="Duquesne K."/>
            <person name="Sturgis J."/>
        </authorList>
    </citation>
    <scope>NUCLEOTIDE SEQUENCE [LARGE SCALE GENOMIC DNA]</scope>
    <source>
        <strain evidence="13">DSM122</strain>
    </source>
</reference>
<dbReference type="HAMAP" id="MF_02202">
    <property type="entry name" value="TolQ"/>
    <property type="match status" value="1"/>
</dbReference>
<feature type="transmembrane region" description="Helical" evidence="10">
    <location>
        <begin position="129"/>
        <end position="150"/>
    </location>
</feature>
<dbReference type="InterPro" id="IPR050790">
    <property type="entry name" value="ExbB/TolQ_transport"/>
</dbReference>
<name>H6SK83_PARPM</name>
<dbReference type="Pfam" id="PF01618">
    <property type="entry name" value="MotA_ExbB"/>
    <property type="match status" value="1"/>
</dbReference>
<dbReference type="eggNOG" id="COG0811">
    <property type="taxonomic scope" value="Bacteria"/>
</dbReference>